<keyword evidence="3 6" id="KW-0812">Transmembrane</keyword>
<dbReference type="RefSeq" id="WP_207600497.1">
    <property type="nucleotide sequence ID" value="NZ_JAFNJU010000011.1"/>
</dbReference>
<feature type="domain" description="Type II secretion system protein GspF" evidence="7">
    <location>
        <begin position="166"/>
        <end position="291"/>
    </location>
</feature>
<dbReference type="PANTHER" id="PTHR35007">
    <property type="entry name" value="INTEGRAL MEMBRANE PROTEIN-RELATED"/>
    <property type="match status" value="1"/>
</dbReference>
<dbReference type="Gene3D" id="1.20.81.30">
    <property type="entry name" value="Type II secretion system (T2SS), domain F"/>
    <property type="match status" value="1"/>
</dbReference>
<dbReference type="EMBL" id="JAFNJU010000011">
    <property type="protein sequence ID" value="MBO1265970.1"/>
    <property type="molecule type" value="Genomic_DNA"/>
</dbReference>
<feature type="transmembrane region" description="Helical" evidence="6">
    <location>
        <begin position="278"/>
        <end position="299"/>
    </location>
</feature>
<evidence type="ECO:0000256" key="5">
    <source>
        <dbReference type="ARBA" id="ARBA00023136"/>
    </source>
</evidence>
<dbReference type="AlphaFoldDB" id="A0A939HEA6"/>
<keyword evidence="9" id="KW-1185">Reference proteome</keyword>
<name>A0A939HEA6_9CLOT</name>
<feature type="transmembrane region" description="Helical" evidence="6">
    <location>
        <begin position="6"/>
        <end position="25"/>
    </location>
</feature>
<dbReference type="Proteomes" id="UP000664218">
    <property type="component" value="Unassembled WGS sequence"/>
</dbReference>
<evidence type="ECO:0000256" key="6">
    <source>
        <dbReference type="SAM" id="Phobius"/>
    </source>
</evidence>
<comment type="caution">
    <text evidence="8">The sequence shown here is derived from an EMBL/GenBank/DDBJ whole genome shotgun (WGS) entry which is preliminary data.</text>
</comment>
<evidence type="ECO:0000259" key="7">
    <source>
        <dbReference type="Pfam" id="PF00482"/>
    </source>
</evidence>
<evidence type="ECO:0000313" key="8">
    <source>
        <dbReference type="EMBL" id="MBO1265970.1"/>
    </source>
</evidence>
<proteinExistence type="predicted"/>
<organism evidence="8 9">
    <name type="scientific">Proteiniclasticum aestuarii</name>
    <dbReference type="NCBI Taxonomy" id="2817862"/>
    <lineage>
        <taxon>Bacteria</taxon>
        <taxon>Bacillati</taxon>
        <taxon>Bacillota</taxon>
        <taxon>Clostridia</taxon>
        <taxon>Eubacteriales</taxon>
        <taxon>Clostridiaceae</taxon>
        <taxon>Proteiniclasticum</taxon>
    </lineage>
</organism>
<comment type="subcellular location">
    <subcellularLocation>
        <location evidence="1">Cell membrane</location>
        <topology evidence="1">Multi-pass membrane protein</topology>
    </subcellularLocation>
</comment>
<protein>
    <submittedName>
        <fullName evidence="8">Type II secretion system F family protein</fullName>
    </submittedName>
</protein>
<keyword evidence="5 6" id="KW-0472">Membrane</keyword>
<feature type="transmembrane region" description="Helical" evidence="6">
    <location>
        <begin position="101"/>
        <end position="123"/>
    </location>
</feature>
<evidence type="ECO:0000313" key="9">
    <source>
        <dbReference type="Proteomes" id="UP000664218"/>
    </source>
</evidence>
<evidence type="ECO:0000256" key="2">
    <source>
        <dbReference type="ARBA" id="ARBA00022475"/>
    </source>
</evidence>
<dbReference type="InterPro" id="IPR018076">
    <property type="entry name" value="T2SS_GspF_dom"/>
</dbReference>
<evidence type="ECO:0000256" key="3">
    <source>
        <dbReference type="ARBA" id="ARBA00022692"/>
    </source>
</evidence>
<dbReference type="InterPro" id="IPR042094">
    <property type="entry name" value="T2SS_GspF_sf"/>
</dbReference>
<gene>
    <name evidence="8" type="ORF">J3A84_13100</name>
</gene>
<evidence type="ECO:0000256" key="1">
    <source>
        <dbReference type="ARBA" id="ARBA00004651"/>
    </source>
</evidence>
<feature type="transmembrane region" description="Helical" evidence="6">
    <location>
        <begin position="129"/>
        <end position="147"/>
    </location>
</feature>
<dbReference type="PANTHER" id="PTHR35007:SF2">
    <property type="entry name" value="PILUS ASSEMBLE PROTEIN"/>
    <property type="match status" value="1"/>
</dbReference>
<evidence type="ECO:0000256" key="4">
    <source>
        <dbReference type="ARBA" id="ARBA00022989"/>
    </source>
</evidence>
<accession>A0A939HEA6</accession>
<sequence>MELMVYVLLFITASLFFGIVFQMVFGKRLLVSERMEEINSMYSLQGDEDEMRKPFVERVVNPAYQRFVEALGSITPGSIKKKYEQMIMQAGVGKKFTPSSILSIQVMLAIVMGSLLYLVFRLLIGEGNILLSVLFGALGFFLPYVRLNSTAQIRQKKVQSALPDLLDLLYISVEAGLGFDTALKKSADKMPGPLSDEIKKALEDIAKGRDRQEALKGIIRRTGVDDINTFITAVIQSEILGTNIATMLRTQSTVMRQKRRQRAEEAAMKIPIKMLFPLIFFMFPALFVVILGPAVISVIENMSGLF</sequence>
<dbReference type="GO" id="GO:0005886">
    <property type="term" value="C:plasma membrane"/>
    <property type="evidence" value="ECO:0007669"/>
    <property type="project" value="UniProtKB-SubCell"/>
</dbReference>
<keyword evidence="4 6" id="KW-1133">Transmembrane helix</keyword>
<keyword evidence="2" id="KW-1003">Cell membrane</keyword>
<dbReference type="Pfam" id="PF00482">
    <property type="entry name" value="T2SSF"/>
    <property type="match status" value="1"/>
</dbReference>
<reference evidence="8" key="1">
    <citation type="submission" date="2021-03" db="EMBL/GenBank/DDBJ databases">
        <title>Proteiniclasticum marinus sp. nov., isolated from tidal flat sediment.</title>
        <authorList>
            <person name="Namirimu T."/>
            <person name="Yang J.-A."/>
            <person name="Yang S.-H."/>
            <person name="Kim Y.-J."/>
            <person name="Kwon K.K."/>
        </authorList>
    </citation>
    <scope>NUCLEOTIDE SEQUENCE</scope>
    <source>
        <strain evidence="8">SCR006</strain>
    </source>
</reference>